<evidence type="ECO:0000313" key="2">
    <source>
        <dbReference type="Proteomes" id="UP000442694"/>
    </source>
</evidence>
<gene>
    <name evidence="1" type="ORF">GCL57_04365</name>
</gene>
<evidence type="ECO:0000313" key="1">
    <source>
        <dbReference type="EMBL" id="KAB8031884.1"/>
    </source>
</evidence>
<reference evidence="1 2" key="1">
    <citation type="submission" date="2019-10" db="EMBL/GenBank/DDBJ databases">
        <title>New genus of Silvanigrellaceae.</title>
        <authorList>
            <person name="Pitt A."/>
            <person name="Hahn M.W."/>
        </authorList>
    </citation>
    <scope>NUCLEOTIDE SEQUENCE [LARGE SCALE GENOMIC DNA]</scope>
    <source>
        <strain evidence="1 2">33A1-SZDP</strain>
    </source>
</reference>
<accession>A0A833N5Z0</accession>
<keyword evidence="2" id="KW-1185">Reference proteome</keyword>
<proteinExistence type="predicted"/>
<name>A0A833N5Z0_9BACT</name>
<dbReference type="EMBL" id="WFLN01000005">
    <property type="protein sequence ID" value="KAB8031884.1"/>
    <property type="molecule type" value="Genomic_DNA"/>
</dbReference>
<protein>
    <submittedName>
        <fullName evidence="1">Uncharacterized protein</fullName>
    </submittedName>
</protein>
<dbReference type="AlphaFoldDB" id="A0A833N5Z0"/>
<dbReference type="Proteomes" id="UP000442694">
    <property type="component" value="Unassembled WGS sequence"/>
</dbReference>
<comment type="caution">
    <text evidence="1">The sequence shown here is derived from an EMBL/GenBank/DDBJ whole genome shotgun (WGS) entry which is preliminary data.</text>
</comment>
<dbReference type="RefSeq" id="WP_152212059.1">
    <property type="nucleotide sequence ID" value="NZ_WFLN01000005.1"/>
</dbReference>
<sequence length="481" mass="55876">MLNLISKKIISEITNNFELFEKYLYTPTSIKDFKKFLINYRGMKVPGTPQSYNRDELSKQTAENIVNFFINIFAKEGLADHSEEEILIILNEVEMGVNLSLYYWFGLNDRNYQFRTLIHFFELDGVGSVFLTKNKHDFAVSLSEDGMRFGLASSEHEPKYMPVSKVCELNLFTEMASERVLFARIRTVQREICLLIDDWEHLNAILAVEYGRTFQDFQNLRTKKAEEDHLMVVSKMNARRDTLAQWCLESFCDFQEWIEKLFEFRKFSDDIYSELQAASVVLLSGLQKIFLPASVSRHRYCENVPKLLERYALSRVRMNKDDVSSRLLLQACQSALGKVFDATLFDFVDKKPFEWVFSFDPSAAIKSFSWSYSKELHLVLSAIYGVCCFKKSLPNPIDINFLSDIATTIQMPETFPADSNLNRKIYENEVNILDEKIQNTFKLLLNFIDKNVKDSKNTKELCQFIIKNLQPTQEALNGSIS</sequence>
<organism evidence="1 2">
    <name type="scientific">Fluviispira multicolorata</name>
    <dbReference type="NCBI Taxonomy" id="2654512"/>
    <lineage>
        <taxon>Bacteria</taxon>
        <taxon>Pseudomonadati</taxon>
        <taxon>Bdellovibrionota</taxon>
        <taxon>Oligoflexia</taxon>
        <taxon>Silvanigrellales</taxon>
        <taxon>Silvanigrellaceae</taxon>
        <taxon>Fluviispira</taxon>
    </lineage>
</organism>